<sequence>MEKNRREERRERHGRRGGEPKEEENLGRRSYTCLSAKSLHFLEIASRMSIKVVRLVTLEFCGFIFVWWNQVLEEIRSDKRGPCEGWRDLKRLTREICLIIIYLGLAC</sequence>
<feature type="non-terminal residue" evidence="2">
    <location>
        <position position="1"/>
    </location>
</feature>
<feature type="region of interest" description="Disordered" evidence="1">
    <location>
        <begin position="1"/>
        <end position="27"/>
    </location>
</feature>
<dbReference type="AlphaFoldDB" id="A0A371I7V1"/>
<keyword evidence="3" id="KW-1185">Reference proteome</keyword>
<accession>A0A371I7V1</accession>
<gene>
    <name evidence="2" type="ORF">CR513_04267</name>
</gene>
<proteinExistence type="predicted"/>
<name>A0A371I7V1_MUCPR</name>
<dbReference type="EMBL" id="QJKJ01000706">
    <property type="protein sequence ID" value="RDY11116.1"/>
    <property type="molecule type" value="Genomic_DNA"/>
</dbReference>
<organism evidence="2 3">
    <name type="scientific">Mucuna pruriens</name>
    <name type="common">Velvet bean</name>
    <name type="synonym">Dolichos pruriens</name>
    <dbReference type="NCBI Taxonomy" id="157652"/>
    <lineage>
        <taxon>Eukaryota</taxon>
        <taxon>Viridiplantae</taxon>
        <taxon>Streptophyta</taxon>
        <taxon>Embryophyta</taxon>
        <taxon>Tracheophyta</taxon>
        <taxon>Spermatophyta</taxon>
        <taxon>Magnoliopsida</taxon>
        <taxon>eudicotyledons</taxon>
        <taxon>Gunneridae</taxon>
        <taxon>Pentapetalae</taxon>
        <taxon>rosids</taxon>
        <taxon>fabids</taxon>
        <taxon>Fabales</taxon>
        <taxon>Fabaceae</taxon>
        <taxon>Papilionoideae</taxon>
        <taxon>50 kb inversion clade</taxon>
        <taxon>NPAAA clade</taxon>
        <taxon>indigoferoid/millettioid clade</taxon>
        <taxon>Phaseoleae</taxon>
        <taxon>Mucuna</taxon>
    </lineage>
</organism>
<evidence type="ECO:0000256" key="1">
    <source>
        <dbReference type="SAM" id="MobiDB-lite"/>
    </source>
</evidence>
<protein>
    <submittedName>
        <fullName evidence="2">Uncharacterized protein</fullName>
    </submittedName>
</protein>
<evidence type="ECO:0000313" key="2">
    <source>
        <dbReference type="EMBL" id="RDY11116.1"/>
    </source>
</evidence>
<evidence type="ECO:0000313" key="3">
    <source>
        <dbReference type="Proteomes" id="UP000257109"/>
    </source>
</evidence>
<comment type="caution">
    <text evidence="2">The sequence shown here is derived from an EMBL/GenBank/DDBJ whole genome shotgun (WGS) entry which is preliminary data.</text>
</comment>
<dbReference type="OrthoDB" id="1934635at2759"/>
<reference evidence="2" key="1">
    <citation type="submission" date="2018-05" db="EMBL/GenBank/DDBJ databases">
        <title>Draft genome of Mucuna pruriens seed.</title>
        <authorList>
            <person name="Nnadi N.E."/>
            <person name="Vos R."/>
            <person name="Hasami M.H."/>
            <person name="Devisetty U.K."/>
            <person name="Aguiy J.C."/>
        </authorList>
    </citation>
    <scope>NUCLEOTIDE SEQUENCE [LARGE SCALE GENOMIC DNA]</scope>
    <source>
        <strain evidence="2">JCA_2017</strain>
    </source>
</reference>
<dbReference type="Proteomes" id="UP000257109">
    <property type="component" value="Unassembled WGS sequence"/>
</dbReference>